<feature type="transmembrane region" description="Helical" evidence="7">
    <location>
        <begin position="278"/>
        <end position="299"/>
    </location>
</feature>
<feature type="transmembrane region" description="Helical" evidence="7">
    <location>
        <begin position="192"/>
        <end position="211"/>
    </location>
</feature>
<proteinExistence type="predicted"/>
<keyword evidence="3 7" id="KW-0812">Transmembrane</keyword>
<reference evidence="10" key="1">
    <citation type="journal article" date="2019" name="Int. J. Syst. Evol. Microbiol.">
        <title>The Global Catalogue of Microorganisms (GCM) 10K type strain sequencing project: providing services to taxonomists for standard genome sequencing and annotation.</title>
        <authorList>
            <consortium name="The Broad Institute Genomics Platform"/>
            <consortium name="The Broad Institute Genome Sequencing Center for Infectious Disease"/>
            <person name="Wu L."/>
            <person name="Ma J."/>
        </authorList>
    </citation>
    <scope>NUCLEOTIDE SEQUENCE [LARGE SCALE GENOMIC DNA]</scope>
    <source>
        <strain evidence="10">CCUG 55585</strain>
    </source>
</reference>
<dbReference type="InterPro" id="IPR037185">
    <property type="entry name" value="EmrE-like"/>
</dbReference>
<organism evidence="9 10">
    <name type="scientific">Lysobacter brunescens</name>
    <dbReference type="NCBI Taxonomy" id="262323"/>
    <lineage>
        <taxon>Bacteria</taxon>
        <taxon>Pseudomonadati</taxon>
        <taxon>Pseudomonadota</taxon>
        <taxon>Gammaproteobacteria</taxon>
        <taxon>Lysobacterales</taxon>
        <taxon>Lysobacteraceae</taxon>
        <taxon>Lysobacter</taxon>
    </lineage>
</organism>
<dbReference type="EMBL" id="JBHTIF010000001">
    <property type="protein sequence ID" value="MFD0725678.1"/>
    <property type="molecule type" value="Genomic_DNA"/>
</dbReference>
<feature type="transmembrane region" description="Helical" evidence="7">
    <location>
        <begin position="150"/>
        <end position="171"/>
    </location>
</feature>
<dbReference type="Proteomes" id="UP001597110">
    <property type="component" value="Unassembled WGS sequence"/>
</dbReference>
<evidence type="ECO:0000256" key="6">
    <source>
        <dbReference type="SAM" id="MobiDB-lite"/>
    </source>
</evidence>
<evidence type="ECO:0000256" key="1">
    <source>
        <dbReference type="ARBA" id="ARBA00004651"/>
    </source>
</evidence>
<dbReference type="PANTHER" id="PTHR42920">
    <property type="entry name" value="OS03G0707200 PROTEIN-RELATED"/>
    <property type="match status" value="1"/>
</dbReference>
<evidence type="ECO:0000259" key="8">
    <source>
        <dbReference type="Pfam" id="PF00892"/>
    </source>
</evidence>
<evidence type="ECO:0000256" key="5">
    <source>
        <dbReference type="ARBA" id="ARBA00023136"/>
    </source>
</evidence>
<comment type="subcellular location">
    <subcellularLocation>
        <location evidence="1">Cell membrane</location>
        <topology evidence="1">Multi-pass membrane protein</topology>
    </subcellularLocation>
</comment>
<dbReference type="InterPro" id="IPR051258">
    <property type="entry name" value="Diverse_Substrate_Transporter"/>
</dbReference>
<evidence type="ECO:0000256" key="4">
    <source>
        <dbReference type="ARBA" id="ARBA00022989"/>
    </source>
</evidence>
<keyword evidence="10" id="KW-1185">Reference proteome</keyword>
<evidence type="ECO:0000256" key="2">
    <source>
        <dbReference type="ARBA" id="ARBA00022475"/>
    </source>
</evidence>
<gene>
    <name evidence="9" type="ORF">ACFQ0E_08700</name>
</gene>
<comment type="caution">
    <text evidence="9">The sequence shown here is derived from an EMBL/GenBank/DDBJ whole genome shotgun (WGS) entry which is preliminary data.</text>
</comment>
<keyword evidence="4 7" id="KW-1133">Transmembrane helix</keyword>
<evidence type="ECO:0000256" key="7">
    <source>
        <dbReference type="SAM" id="Phobius"/>
    </source>
</evidence>
<dbReference type="Pfam" id="PF00892">
    <property type="entry name" value="EamA"/>
    <property type="match status" value="2"/>
</dbReference>
<feature type="transmembrane region" description="Helical" evidence="7">
    <location>
        <begin position="251"/>
        <end position="272"/>
    </location>
</feature>
<dbReference type="PANTHER" id="PTHR42920:SF5">
    <property type="entry name" value="EAMA DOMAIN-CONTAINING PROTEIN"/>
    <property type="match status" value="1"/>
</dbReference>
<feature type="transmembrane region" description="Helical" evidence="7">
    <location>
        <begin position="74"/>
        <end position="93"/>
    </location>
</feature>
<dbReference type="SUPFAM" id="SSF103481">
    <property type="entry name" value="Multidrug resistance efflux transporter EmrE"/>
    <property type="match status" value="2"/>
</dbReference>
<dbReference type="RefSeq" id="WP_386823265.1">
    <property type="nucleotide sequence ID" value="NZ_JBHTIF010000001.1"/>
</dbReference>
<feature type="domain" description="EamA" evidence="8">
    <location>
        <begin position="154"/>
        <end position="295"/>
    </location>
</feature>
<evidence type="ECO:0000313" key="9">
    <source>
        <dbReference type="EMBL" id="MFD0725678.1"/>
    </source>
</evidence>
<feature type="transmembrane region" description="Helical" evidence="7">
    <location>
        <begin position="99"/>
        <end position="116"/>
    </location>
</feature>
<evidence type="ECO:0000313" key="10">
    <source>
        <dbReference type="Proteomes" id="UP001597110"/>
    </source>
</evidence>
<keyword evidence="5 7" id="KW-0472">Membrane</keyword>
<feature type="transmembrane region" description="Helical" evidence="7">
    <location>
        <begin position="223"/>
        <end position="244"/>
    </location>
</feature>
<keyword evidence="2" id="KW-1003">Cell membrane</keyword>
<feature type="domain" description="EamA" evidence="8">
    <location>
        <begin position="22"/>
        <end position="144"/>
    </location>
</feature>
<dbReference type="InterPro" id="IPR000620">
    <property type="entry name" value="EamA_dom"/>
</dbReference>
<sequence length="327" mass="34706">MTDASASAARTQRTAWFQIHFCVLLWGFTAILGKLITLSAMPLVWWRMTIVTALLLVVPRVWRGLRGMTPKLRLGYACAGALIALHWLTFYAAVKLSNASVGVICMAMVTVMTALIEPMFTGKRISKREVALGVVALPGVLLVTDGVPDGMLVGIAVGGVSALLVAIFASLNKRLLEHADPLSVTALEMASGACVLALLAPLTGLILPALGGNPFELPDGRDAALLLVLAIACTLLPFVLSLIAMRHMSAFAAQLAISLEPVYAILLAILFLGEQRELTPQFYLGVAIILASVLVYPLLARPRPAKGEAAAPEHPELLAVSESKTLD</sequence>
<accession>A0ABW2YFK8</accession>
<evidence type="ECO:0000256" key="3">
    <source>
        <dbReference type="ARBA" id="ARBA00022692"/>
    </source>
</evidence>
<feature type="transmembrane region" description="Helical" evidence="7">
    <location>
        <begin position="15"/>
        <end position="37"/>
    </location>
</feature>
<protein>
    <submittedName>
        <fullName evidence="9">DMT family transporter</fullName>
    </submittedName>
</protein>
<feature type="region of interest" description="Disordered" evidence="6">
    <location>
        <begin position="307"/>
        <end position="327"/>
    </location>
</feature>
<name>A0ABW2YFK8_9GAMM</name>
<feature type="transmembrane region" description="Helical" evidence="7">
    <location>
        <begin position="43"/>
        <end position="62"/>
    </location>
</feature>